<dbReference type="Proteomes" id="UP000190341">
    <property type="component" value="Unassembled WGS sequence"/>
</dbReference>
<name>A0A1T5L931_9GAMM</name>
<dbReference type="STRING" id="428993.SAMN06296058_2139"/>
<proteinExistence type="predicted"/>
<dbReference type="GO" id="GO:0005975">
    <property type="term" value="P:carbohydrate metabolic process"/>
    <property type="evidence" value="ECO:0007669"/>
    <property type="project" value="InterPro"/>
</dbReference>
<dbReference type="InterPro" id="IPR008928">
    <property type="entry name" value="6-hairpin_glycosidase_sf"/>
</dbReference>
<dbReference type="SUPFAM" id="SSF49785">
    <property type="entry name" value="Galactose-binding domain-like"/>
    <property type="match status" value="1"/>
</dbReference>
<dbReference type="SUPFAM" id="SSF48208">
    <property type="entry name" value="Six-hairpin glycosidases"/>
    <property type="match status" value="1"/>
</dbReference>
<dbReference type="InterPro" id="IPR008979">
    <property type="entry name" value="Galactose-bd-like_sf"/>
</dbReference>
<reference evidence="2 3" key="1">
    <citation type="submission" date="2017-02" db="EMBL/GenBank/DDBJ databases">
        <authorList>
            <person name="Peterson S.W."/>
        </authorList>
    </citation>
    <scope>NUCLEOTIDE SEQUENCE [LARGE SCALE GENOMIC DNA]</scope>
    <source>
        <strain evidence="2 3">P15</strain>
    </source>
</reference>
<dbReference type="RefSeq" id="WP_079724528.1">
    <property type="nucleotide sequence ID" value="NZ_FUZV01000002.1"/>
</dbReference>
<keyword evidence="3" id="KW-1185">Reference proteome</keyword>
<accession>A0A1T5L931</accession>
<organism evidence="2 3">
    <name type="scientific">Pseudoxanthomonas indica</name>
    <dbReference type="NCBI Taxonomy" id="428993"/>
    <lineage>
        <taxon>Bacteria</taxon>
        <taxon>Pseudomonadati</taxon>
        <taxon>Pseudomonadota</taxon>
        <taxon>Gammaproteobacteria</taxon>
        <taxon>Lysobacterales</taxon>
        <taxon>Lysobacteraceae</taxon>
        <taxon>Pseudoxanthomonas</taxon>
    </lineage>
</organism>
<dbReference type="InterPro" id="IPR000421">
    <property type="entry name" value="FA58C"/>
</dbReference>
<dbReference type="InterPro" id="IPR012341">
    <property type="entry name" value="6hp_glycosidase-like_sf"/>
</dbReference>
<evidence type="ECO:0000259" key="1">
    <source>
        <dbReference type="PROSITE" id="PS50022"/>
    </source>
</evidence>
<evidence type="ECO:0000313" key="3">
    <source>
        <dbReference type="Proteomes" id="UP000190341"/>
    </source>
</evidence>
<evidence type="ECO:0000313" key="2">
    <source>
        <dbReference type="EMBL" id="SKC72450.1"/>
    </source>
</evidence>
<dbReference type="Pfam" id="PF00754">
    <property type="entry name" value="F5_F8_type_C"/>
    <property type="match status" value="1"/>
</dbReference>
<dbReference type="Gene3D" id="1.50.10.10">
    <property type="match status" value="1"/>
</dbReference>
<dbReference type="Gene3D" id="2.60.120.260">
    <property type="entry name" value="Galactose-binding domain-like"/>
    <property type="match status" value="1"/>
</dbReference>
<dbReference type="OrthoDB" id="9763537at2"/>
<dbReference type="PROSITE" id="PS50022">
    <property type="entry name" value="FA58C_3"/>
    <property type="match status" value="1"/>
</dbReference>
<feature type="domain" description="F5/8 type C" evidence="1">
    <location>
        <begin position="23"/>
        <end position="162"/>
    </location>
</feature>
<dbReference type="EMBL" id="FUZV01000002">
    <property type="protein sequence ID" value="SKC72450.1"/>
    <property type="molecule type" value="Genomic_DNA"/>
</dbReference>
<gene>
    <name evidence="2" type="ORF">SAMN06296058_2139</name>
</gene>
<dbReference type="AlphaFoldDB" id="A0A1T5L931"/>
<protein>
    <submittedName>
        <fullName evidence="2">F5/8 type C domain-containing protein</fullName>
    </submittedName>
</protein>
<sequence>MPCCSLRVPALLHGALFAWLLVIAAPVLAQAVQPLPDRSQWKASTSSTLNPSMAPDMAIDNDPASKWGGPFSPGHWWQLDLGRTATVNGVLIQWDSGFARHYLIQYSQDGQQWQTALRMRDGSGGTEYVLFPTVQARYLRLAAPERSADWGVSVFEFEPLQQALPRVQGVPAAQAEALWTDQAQPTALSAQTLELALPRSLSLAGLEVRWAQAPRSVSLEGRDAQGRWQRLAEQPDVQGSTSFLAGDAAHDVDALRLRVQGKASLQRLRLLGPKQLMTPLRRYEIAASQRNAALFPSSLRQQQVYWTAVGIPAGQQKSVFDEYGNLEAYKGAPLVQPIWRDASGRSAAAFDAKLCHSLRESWMPMPAVEWQPQPDLSLRSEAFTIEQNGAPVTLLRHRLRNTGSAPVHGTLALVTRPMQISPPWQNGGLSPIHAIAVEGDRVRVNGRVLLHSLTAPNAGGAAAFGTHGQNEITAAVASGRLPTQQQTDDADGLAAAALQYGVDLQPGEQRDIVLAFALGSTRIDAQAKSLPDSPALDRAALLGNSRDAGAAFDHLADDVAKQWQTRLGKIGLSLPDASLVDMLRAQAAYMLINQSGHAMQPGPRNYNRSFIRDGSATAAILLRMGMNDSARDYLRWYAEHAVHANGLVSPILNDDGSVNTGFGSDLEHDSQGQFVWLVAEIARLDGGSRSVRDYQDKVKRALRFLQELRERTLVPGYLADREAPERFHGLIAPSISHEGYPVPTHSYWDDYWALKGWHDGAWLLAQWGDAEGAAWAREQYAALRASVTASLRATMQWKGIDFIPASADLGESDPTSVSIGLDPAGQQDVMPRQALETTFARYLADVRKRDEPDALYAYTPYEIRNVLTYVHLDQPAQANELLKRFLGHRRPAEWQVLAEVIYSDLRHAIYLGDMPHTWIGAEYARSLFGMLMYEADDRLVLLPGTPPDWLQGDGLSVDGLPTAFGPLQMQARRQGQELQLSLGEGLRSDTRIEVKWPGRVAPRQVSVDGRAVRDFDAEGIQLKAPFKRLVATW</sequence>